<name>A0AB94IA45_9GAMM</name>
<accession>A0AB94IA45</accession>
<sequence length="297" mass="34886">MPSWRTIQSMTFPSQSSKVTTKVKEGARKLDKILIRRIPVNLRGFEVGHFWIEFLHEDENEIDESMKAFRRIRKKERDIVNERGKPLKIATKANGFRESYGWYPVETPFQPLNIFNKQLIISSAGTLNGDHHKRREKDYKEELTELTPTQDRNAGRKTVNNDHSSRAFDPHQNGHHHPENIKFTTNPYVLPGDKRSDEEIFNDIRTFVKQFDEKKQEWSWRNDNYKETNCHTLLFLLLAHCNLADPDCIGMGLDEHFKSYKTSLDSLNKSKVNKQLQERMVLMKKLLDISLKAKSMK</sequence>
<reference evidence="2 3" key="1">
    <citation type="journal article" date="2014" name="Appl. Environ. Microbiol.">
        <title>Genomic features of a bumble bee symbiont reflect its host environment.</title>
        <authorList>
            <person name="Martinson V.G."/>
            <person name="Magoc T."/>
            <person name="Koch H."/>
            <person name="Salzberg S.L."/>
            <person name="Moran N.A."/>
        </authorList>
    </citation>
    <scope>NUCLEOTIDE SEQUENCE [LARGE SCALE GENOMIC DNA]</scope>
    <source>
        <strain evidence="2 3">Bimp</strain>
    </source>
</reference>
<evidence type="ECO:0000256" key="1">
    <source>
        <dbReference type="SAM" id="MobiDB-lite"/>
    </source>
</evidence>
<proteinExistence type="predicted"/>
<gene>
    <name evidence="2" type="ORF">O970_09545</name>
</gene>
<dbReference type="Proteomes" id="UP000506160">
    <property type="component" value="Unassembled WGS sequence"/>
</dbReference>
<dbReference type="RefSeq" id="WP_133459467.1">
    <property type="nucleotide sequence ID" value="NZ_AWGA01000125.1"/>
</dbReference>
<feature type="compositionally biased region" description="Basic and acidic residues" evidence="1">
    <location>
        <begin position="159"/>
        <end position="169"/>
    </location>
</feature>
<comment type="caution">
    <text evidence="2">The sequence shown here is derived from an EMBL/GenBank/DDBJ whole genome shotgun (WGS) entry which is preliminary data.</text>
</comment>
<dbReference type="EMBL" id="AWGA01000125">
    <property type="protein sequence ID" value="TEA26252.1"/>
    <property type="molecule type" value="Genomic_DNA"/>
</dbReference>
<evidence type="ECO:0000313" key="2">
    <source>
        <dbReference type="EMBL" id="TEA26252.1"/>
    </source>
</evidence>
<evidence type="ECO:0000313" key="3">
    <source>
        <dbReference type="Proteomes" id="UP000506160"/>
    </source>
</evidence>
<organism evidence="2 3">
    <name type="scientific">Candidatus Schmidhempelia bombi str. Bimp</name>
    <dbReference type="NCBI Taxonomy" id="1387197"/>
    <lineage>
        <taxon>Bacteria</taxon>
        <taxon>Pseudomonadati</taxon>
        <taxon>Pseudomonadota</taxon>
        <taxon>Gammaproteobacteria</taxon>
        <taxon>Orbales</taxon>
        <taxon>Orbaceae</taxon>
        <taxon>Candidatus Schmidhempelia</taxon>
    </lineage>
</organism>
<feature type="region of interest" description="Disordered" evidence="1">
    <location>
        <begin position="141"/>
        <end position="188"/>
    </location>
</feature>
<protein>
    <submittedName>
        <fullName evidence="2">Uncharacterized protein</fullName>
    </submittedName>
</protein>
<dbReference type="AlphaFoldDB" id="A0AB94IA45"/>
<keyword evidence="3" id="KW-1185">Reference proteome</keyword>